<dbReference type="AlphaFoldDB" id="A0A915HW60"/>
<dbReference type="WBParaSite" id="nRc.2.0.1.t05576-RA">
    <property type="protein sequence ID" value="nRc.2.0.1.t05576-RA"/>
    <property type="gene ID" value="nRc.2.0.1.g05576"/>
</dbReference>
<accession>A0A915HW60</accession>
<reference evidence="2" key="1">
    <citation type="submission" date="2022-11" db="UniProtKB">
        <authorList>
            <consortium name="WormBaseParasite"/>
        </authorList>
    </citation>
    <scope>IDENTIFICATION</scope>
</reference>
<organism evidence="1 2">
    <name type="scientific">Romanomermis culicivorax</name>
    <name type="common">Nematode worm</name>
    <dbReference type="NCBI Taxonomy" id="13658"/>
    <lineage>
        <taxon>Eukaryota</taxon>
        <taxon>Metazoa</taxon>
        <taxon>Ecdysozoa</taxon>
        <taxon>Nematoda</taxon>
        <taxon>Enoplea</taxon>
        <taxon>Dorylaimia</taxon>
        <taxon>Mermithida</taxon>
        <taxon>Mermithoidea</taxon>
        <taxon>Mermithidae</taxon>
        <taxon>Romanomermis</taxon>
    </lineage>
</organism>
<proteinExistence type="predicted"/>
<sequence length="215" mass="24845">MRIKIFNLPKYLISDFSCLDHMPVEFLKGSSENWLNVKDYEKGQMNILYRNGNWPHILNEDRPKPQYFQKDGKLIILHSGLENQGVYNCYDQNNPSALDLVYIMVATAPLALVDCYVLNTFEYKDTEFVNKHMNVDPGSSMCGMAYFPDGKTKKEFVGYPDAQPNLVWRHQHVPAIAASFVVNLNHPLLAVDSFNLMVYFKWSEWSSCNACLPYR</sequence>
<protein>
    <submittedName>
        <fullName evidence="2">Ig-like domain-containing protein</fullName>
    </submittedName>
</protein>
<keyword evidence="1" id="KW-1185">Reference proteome</keyword>
<name>A0A915HW60_ROMCU</name>
<evidence type="ECO:0000313" key="1">
    <source>
        <dbReference type="Proteomes" id="UP000887565"/>
    </source>
</evidence>
<evidence type="ECO:0000313" key="2">
    <source>
        <dbReference type="WBParaSite" id="nRc.2.0.1.t05576-RA"/>
    </source>
</evidence>
<dbReference type="Proteomes" id="UP000887565">
    <property type="component" value="Unplaced"/>
</dbReference>